<dbReference type="EC" id="2.3.1.35" evidence="6"/>
<feature type="chain" id="PRO_5044940419" description="Arginine biosynthesis bifunctional protein ArgJ alpha chain" evidence="6">
    <location>
        <begin position="1"/>
        <end position="191"/>
    </location>
</feature>
<feature type="binding site" evidence="6">
    <location>
        <position position="405"/>
    </location>
    <ligand>
        <name>substrate</name>
    </ligand>
</feature>
<keyword evidence="8" id="KW-1185">Reference proteome</keyword>
<keyword evidence="6" id="KW-0511">Multifunctional enzyme</keyword>
<comment type="catalytic activity">
    <reaction evidence="6">
        <text>L-glutamate + acetyl-CoA = N-acetyl-L-glutamate + CoA + H(+)</text>
        <dbReference type="Rhea" id="RHEA:24292"/>
        <dbReference type="ChEBI" id="CHEBI:15378"/>
        <dbReference type="ChEBI" id="CHEBI:29985"/>
        <dbReference type="ChEBI" id="CHEBI:44337"/>
        <dbReference type="ChEBI" id="CHEBI:57287"/>
        <dbReference type="ChEBI" id="CHEBI:57288"/>
        <dbReference type="EC" id="2.3.1.1"/>
    </reaction>
</comment>
<dbReference type="RefSeq" id="WP_209458719.1">
    <property type="nucleotide sequence ID" value="NZ_JAGGKC010000006.1"/>
</dbReference>
<dbReference type="InterPro" id="IPR016117">
    <property type="entry name" value="ArgJ-like_dom_sf"/>
</dbReference>
<feature type="binding site" evidence="6">
    <location>
        <position position="192"/>
    </location>
    <ligand>
        <name>substrate</name>
    </ligand>
</feature>
<keyword evidence="6" id="KW-0028">Amino-acid biosynthesis</keyword>
<dbReference type="NCBIfam" id="NF003802">
    <property type="entry name" value="PRK05388.1"/>
    <property type="match status" value="1"/>
</dbReference>
<gene>
    <name evidence="6" type="primary">argJ</name>
    <name evidence="7" type="ORF">J2Z34_000960</name>
</gene>
<organism evidence="7 8">
    <name type="scientific">Youngiibacter multivorans</name>
    <dbReference type="NCBI Taxonomy" id="937251"/>
    <lineage>
        <taxon>Bacteria</taxon>
        <taxon>Bacillati</taxon>
        <taxon>Bacillota</taxon>
        <taxon>Clostridia</taxon>
        <taxon>Eubacteriales</taxon>
        <taxon>Clostridiaceae</taxon>
        <taxon>Youngiibacter</taxon>
    </lineage>
</organism>
<comment type="subcellular location">
    <subcellularLocation>
        <location evidence="6">Cytoplasm</location>
    </subcellularLocation>
</comment>
<feature type="binding site" evidence="6">
    <location>
        <position position="400"/>
    </location>
    <ligand>
        <name>substrate</name>
    </ligand>
</feature>
<comment type="catalytic activity">
    <reaction evidence="6">
        <text>N(2)-acetyl-L-ornithine + L-glutamate = N-acetyl-L-glutamate + L-ornithine</text>
        <dbReference type="Rhea" id="RHEA:15349"/>
        <dbReference type="ChEBI" id="CHEBI:29985"/>
        <dbReference type="ChEBI" id="CHEBI:44337"/>
        <dbReference type="ChEBI" id="CHEBI:46911"/>
        <dbReference type="ChEBI" id="CHEBI:57805"/>
        <dbReference type="EC" id="2.3.1.35"/>
    </reaction>
</comment>
<dbReference type="PANTHER" id="PTHR23100:SF0">
    <property type="entry name" value="ARGININE BIOSYNTHESIS BIFUNCTIONAL PROTEIN ARGJ, MITOCHONDRIAL"/>
    <property type="match status" value="1"/>
</dbReference>
<evidence type="ECO:0000256" key="2">
    <source>
        <dbReference type="ARBA" id="ARBA00011475"/>
    </source>
</evidence>
<dbReference type="HAMAP" id="MF_01106">
    <property type="entry name" value="ArgJ"/>
    <property type="match status" value="1"/>
</dbReference>
<reference evidence="7 8" key="1">
    <citation type="submission" date="2021-03" db="EMBL/GenBank/DDBJ databases">
        <title>Genomic Encyclopedia of Type Strains, Phase IV (KMG-IV): sequencing the most valuable type-strain genomes for metagenomic binning, comparative biology and taxonomic classification.</title>
        <authorList>
            <person name="Goeker M."/>
        </authorList>
    </citation>
    <scope>NUCLEOTIDE SEQUENCE [LARGE SCALE GENOMIC DNA]</scope>
    <source>
        <strain evidence="7 8">DSM 6139</strain>
    </source>
</reference>
<dbReference type="SUPFAM" id="SSF56266">
    <property type="entry name" value="DmpA/ArgJ-like"/>
    <property type="match status" value="1"/>
</dbReference>
<dbReference type="InterPro" id="IPR042195">
    <property type="entry name" value="ArgJ_beta_C"/>
</dbReference>
<keyword evidence="3 6" id="KW-0808">Transferase</keyword>
<dbReference type="GO" id="GO:0004358">
    <property type="term" value="F:L-glutamate N-acetyltransferase activity, acting on acetyl-L-ornithine as donor"/>
    <property type="evidence" value="ECO:0007669"/>
    <property type="project" value="UniProtKB-EC"/>
</dbReference>
<protein>
    <recommendedName>
        <fullName evidence="6">Arginine biosynthesis bifunctional protein ArgJ</fullName>
    </recommendedName>
    <domain>
        <recommendedName>
            <fullName evidence="6">Glutamate N-acetyltransferase</fullName>
            <ecNumber evidence="6">2.3.1.35</ecNumber>
        </recommendedName>
        <alternativeName>
            <fullName evidence="6">Ornithine acetyltransferase</fullName>
            <shortName evidence="6">OATase</shortName>
        </alternativeName>
        <alternativeName>
            <fullName evidence="6">Ornithine transacetylase</fullName>
        </alternativeName>
    </domain>
    <domain>
        <recommendedName>
            <fullName evidence="6">Amino-acid acetyltransferase</fullName>
            <ecNumber evidence="6">2.3.1.1</ecNumber>
        </recommendedName>
        <alternativeName>
            <fullName evidence="6">N-acetylglutamate synthase</fullName>
            <shortName evidence="6">AGSase</shortName>
        </alternativeName>
    </domain>
    <component>
        <recommendedName>
            <fullName evidence="6">Arginine biosynthesis bifunctional protein ArgJ alpha chain</fullName>
        </recommendedName>
    </component>
    <component>
        <recommendedName>
            <fullName evidence="6">Arginine biosynthesis bifunctional protein ArgJ beta chain</fullName>
        </recommendedName>
    </component>
</protein>
<comment type="similarity">
    <text evidence="1 6">Belongs to the ArgJ family.</text>
</comment>
<keyword evidence="6" id="KW-0055">Arginine biosynthesis</keyword>
<accession>A0ABS4G1R3</accession>
<dbReference type="CDD" id="cd02152">
    <property type="entry name" value="OAT"/>
    <property type="match status" value="1"/>
</dbReference>
<evidence type="ECO:0000256" key="3">
    <source>
        <dbReference type="ARBA" id="ARBA00022679"/>
    </source>
</evidence>
<dbReference type="EC" id="2.3.1.1" evidence="6"/>
<feature type="active site" description="Nucleophile" evidence="6">
    <location>
        <position position="192"/>
    </location>
</feature>
<comment type="subunit">
    <text evidence="2 6">Heterotetramer of two alpha and two beta chains.</text>
</comment>
<feature type="site" description="Cleavage; by autolysis" evidence="6">
    <location>
        <begin position="191"/>
        <end position="192"/>
    </location>
</feature>
<dbReference type="Gene3D" id="3.10.20.340">
    <property type="entry name" value="ArgJ beta chain, C-terminal domain"/>
    <property type="match status" value="1"/>
</dbReference>
<evidence type="ECO:0000313" key="8">
    <source>
        <dbReference type="Proteomes" id="UP001519271"/>
    </source>
</evidence>
<dbReference type="InterPro" id="IPR002813">
    <property type="entry name" value="Arg_biosynth_ArgJ"/>
</dbReference>
<comment type="pathway">
    <text evidence="6">Amino-acid biosynthesis; L-arginine biosynthesis; L-ornithine and N-acetyl-L-glutamate from L-glutamate and N(2)-acetyl-L-ornithine (cyclic): step 1/1.</text>
</comment>
<dbReference type="Pfam" id="PF01960">
    <property type="entry name" value="ArgJ"/>
    <property type="match status" value="1"/>
</dbReference>
<evidence type="ECO:0000256" key="6">
    <source>
        <dbReference type="HAMAP-Rule" id="MF_01106"/>
    </source>
</evidence>
<feature type="site" description="Involved in the stabilization of negative charge on the oxyanion by the formation of the oxyanion hole" evidence="6">
    <location>
        <position position="118"/>
    </location>
</feature>
<evidence type="ECO:0000256" key="4">
    <source>
        <dbReference type="ARBA" id="ARBA00022813"/>
    </source>
</evidence>
<proteinExistence type="inferred from homology"/>
<keyword evidence="6" id="KW-0963">Cytoplasm</keyword>
<feature type="chain" id="PRO_5044940420" description="Arginine biosynthesis bifunctional protein ArgJ beta chain" evidence="6">
    <location>
        <begin position="192"/>
        <end position="405"/>
    </location>
</feature>
<evidence type="ECO:0000256" key="5">
    <source>
        <dbReference type="ARBA" id="ARBA00023315"/>
    </source>
</evidence>
<comment type="caution">
    <text evidence="7">The sequence shown here is derived from an EMBL/GenBank/DDBJ whole genome shotgun (WGS) entry which is preliminary data.</text>
</comment>
<dbReference type="NCBIfam" id="TIGR00120">
    <property type="entry name" value="ArgJ"/>
    <property type="match status" value="1"/>
</dbReference>
<comment type="pathway">
    <text evidence="6">Amino-acid biosynthesis; L-arginine biosynthesis; N(2)-acetyl-L-ornithine from L-glutamate: step 1/4.</text>
</comment>
<dbReference type="PANTHER" id="PTHR23100">
    <property type="entry name" value="ARGININE BIOSYNTHESIS BIFUNCTIONAL PROTEIN ARGJ"/>
    <property type="match status" value="1"/>
</dbReference>
<comment type="function">
    <text evidence="6">Catalyzes two activities which are involved in the cyclic version of arginine biosynthesis: the synthesis of N-acetylglutamate from glutamate and acetyl-CoA as the acetyl donor, and of ornithine by transacetylation between N(2)-acetylornithine and glutamate.</text>
</comment>
<feature type="binding site" evidence="6">
    <location>
        <position position="278"/>
    </location>
    <ligand>
        <name>substrate</name>
    </ligand>
</feature>
<feature type="binding site" evidence="6">
    <location>
        <position position="155"/>
    </location>
    <ligand>
        <name>substrate</name>
    </ligand>
</feature>
<evidence type="ECO:0000256" key="1">
    <source>
        <dbReference type="ARBA" id="ARBA00006774"/>
    </source>
</evidence>
<dbReference type="EMBL" id="JAGGKC010000006">
    <property type="protein sequence ID" value="MBP1918484.1"/>
    <property type="molecule type" value="Genomic_DNA"/>
</dbReference>
<dbReference type="Proteomes" id="UP001519271">
    <property type="component" value="Unassembled WGS sequence"/>
</dbReference>
<evidence type="ECO:0000313" key="7">
    <source>
        <dbReference type="EMBL" id="MBP1918484.1"/>
    </source>
</evidence>
<sequence>MKYNIKHLKEGSVTSAKGFMADGVHVGLRYNKKDVGMIYSEVPAVAAAVYTLNKFIAAPNIVTKESVNTERTLQAVVVNSACANACTGKRGMDDAVIMRRLAAEKYEIPEHYVGVASTGVIGEFLNMEKIAKGIREVSPEASVEGAKSFERAIMTTDLIEKFTGYEAEIDGVKVTIGGCCKGSGMIHPNMATMLGFITTDANVDKEALQRAFSKITDISFNQITVDGETSTNDMVLLMANGMAGNNLLSEDHPQWDVFYTMLRKTSEDLAKSIAQDGEGATKLIEVKVKGAMNDADARAISKKIVGSSLVKTAVYGNDANWGRIVSAAGHSTAEIDPSKVDVILGDQYMLKNSEVQPFDEEAAKEYLKSDTVYIEVNFHLGKGEATAWGCDLTYKYIEINASYRS</sequence>
<keyword evidence="4 6" id="KW-0068">Autocatalytic cleavage</keyword>
<dbReference type="Gene3D" id="3.60.70.12">
    <property type="entry name" value="L-amino peptidase D-ALA esterase/amidase"/>
    <property type="match status" value="1"/>
</dbReference>
<feature type="site" description="Involved in the stabilization of negative charge on the oxyanion by the formation of the oxyanion hole" evidence="6">
    <location>
        <position position="119"/>
    </location>
</feature>
<keyword evidence="5 6" id="KW-0012">Acyltransferase</keyword>
<name>A0ABS4G1R3_9CLOT</name>
<dbReference type="Gene3D" id="3.30.2330.10">
    <property type="entry name" value="arginine biosynthesis bifunctional protein suprefamily"/>
    <property type="match status" value="1"/>
</dbReference>
<feature type="binding site" evidence="6">
    <location>
        <position position="181"/>
    </location>
    <ligand>
        <name>substrate</name>
    </ligand>
</feature>